<feature type="transmembrane region" description="Helical" evidence="5">
    <location>
        <begin position="7"/>
        <end position="25"/>
    </location>
</feature>
<evidence type="ECO:0000256" key="1">
    <source>
        <dbReference type="ARBA" id="ARBA00004141"/>
    </source>
</evidence>
<dbReference type="AlphaFoldDB" id="A0A1F4XQ00"/>
<feature type="transmembrane region" description="Helical" evidence="5">
    <location>
        <begin position="168"/>
        <end position="186"/>
    </location>
</feature>
<evidence type="ECO:0000313" key="8">
    <source>
        <dbReference type="Proteomes" id="UP000177564"/>
    </source>
</evidence>
<proteinExistence type="predicted"/>
<name>A0A1F4XQ00_9BACT</name>
<evidence type="ECO:0000256" key="2">
    <source>
        <dbReference type="ARBA" id="ARBA00022692"/>
    </source>
</evidence>
<protein>
    <recommendedName>
        <fullName evidence="6">Cation efflux protein transmembrane domain-containing protein</fullName>
    </recommendedName>
</protein>
<keyword evidence="3 5" id="KW-1133">Transmembrane helix</keyword>
<sequence length="198" mass="21357">MSHRRRYIEAIAIASFAFVLELWGSSYTHSAALWGDAWHVFGDGSTLATGLVALELKARGKRSEPLELATSLLNILILLVAAALLTRWGLTLLEKPVPVSGYSLLAIAGIGALCNLRQWYLAHGLGGAHTHEHTRLGQVLHFASDFFASMAVIAGAVGTLLGYQKSDAVASLTVAIIILIFVGVLGKEIWHTHHHLTF</sequence>
<reference evidence="7 8" key="1">
    <citation type="journal article" date="2016" name="Nat. Commun.">
        <title>Thousands of microbial genomes shed light on interconnected biogeochemical processes in an aquifer system.</title>
        <authorList>
            <person name="Anantharaman K."/>
            <person name="Brown C.T."/>
            <person name="Hug L.A."/>
            <person name="Sharon I."/>
            <person name="Castelle C.J."/>
            <person name="Probst A.J."/>
            <person name="Thomas B.C."/>
            <person name="Singh A."/>
            <person name="Wilkins M.J."/>
            <person name="Karaoz U."/>
            <person name="Brodie E.L."/>
            <person name="Williams K.H."/>
            <person name="Hubbard S.S."/>
            <person name="Banfield J.F."/>
        </authorList>
    </citation>
    <scope>NUCLEOTIDE SEQUENCE [LARGE SCALE GENOMIC DNA]</scope>
</reference>
<comment type="subcellular location">
    <subcellularLocation>
        <location evidence="1">Membrane</location>
        <topology evidence="1">Multi-pass membrane protein</topology>
    </subcellularLocation>
</comment>
<keyword evidence="2 5" id="KW-0812">Transmembrane</keyword>
<comment type="caution">
    <text evidence="7">The sequence shown here is derived from an EMBL/GenBank/DDBJ whole genome shotgun (WGS) entry which is preliminary data.</text>
</comment>
<feature type="transmembrane region" description="Helical" evidence="5">
    <location>
        <begin position="102"/>
        <end position="121"/>
    </location>
</feature>
<evidence type="ECO:0000256" key="5">
    <source>
        <dbReference type="SAM" id="Phobius"/>
    </source>
</evidence>
<dbReference type="STRING" id="1797240.A3D68_01395"/>
<dbReference type="Proteomes" id="UP000177564">
    <property type="component" value="Unassembled WGS sequence"/>
</dbReference>
<dbReference type="Gene3D" id="1.20.1510.10">
    <property type="entry name" value="Cation efflux protein transmembrane domain"/>
    <property type="match status" value="1"/>
</dbReference>
<dbReference type="GO" id="GO:0016020">
    <property type="term" value="C:membrane"/>
    <property type="evidence" value="ECO:0007669"/>
    <property type="project" value="UniProtKB-SubCell"/>
</dbReference>
<dbReference type="SUPFAM" id="SSF161111">
    <property type="entry name" value="Cation efflux protein transmembrane domain-like"/>
    <property type="match status" value="1"/>
</dbReference>
<dbReference type="Pfam" id="PF01545">
    <property type="entry name" value="Cation_efflux"/>
    <property type="match status" value="1"/>
</dbReference>
<feature type="transmembrane region" description="Helical" evidence="5">
    <location>
        <begin position="68"/>
        <end position="90"/>
    </location>
</feature>
<dbReference type="InterPro" id="IPR027469">
    <property type="entry name" value="Cation_efflux_TMD_sf"/>
</dbReference>
<evidence type="ECO:0000256" key="3">
    <source>
        <dbReference type="ARBA" id="ARBA00022989"/>
    </source>
</evidence>
<gene>
    <name evidence="7" type="ORF">A3D68_01395</name>
</gene>
<evidence type="ECO:0000259" key="6">
    <source>
        <dbReference type="Pfam" id="PF01545"/>
    </source>
</evidence>
<keyword evidence="4 5" id="KW-0472">Membrane</keyword>
<dbReference type="GO" id="GO:0008324">
    <property type="term" value="F:monoatomic cation transmembrane transporter activity"/>
    <property type="evidence" value="ECO:0007669"/>
    <property type="project" value="InterPro"/>
</dbReference>
<feature type="domain" description="Cation efflux protein transmembrane" evidence="6">
    <location>
        <begin position="10"/>
        <end position="182"/>
    </location>
</feature>
<organism evidence="7 8">
    <name type="scientific">Candidatus Adlerbacteria bacterium RIFCSPHIGHO2_02_FULL_52_17</name>
    <dbReference type="NCBI Taxonomy" id="1797240"/>
    <lineage>
        <taxon>Bacteria</taxon>
        <taxon>Candidatus Adleribacteriota</taxon>
    </lineage>
</organism>
<accession>A0A1F4XQ00</accession>
<feature type="transmembrane region" description="Helical" evidence="5">
    <location>
        <begin position="142"/>
        <end position="162"/>
    </location>
</feature>
<evidence type="ECO:0000256" key="4">
    <source>
        <dbReference type="ARBA" id="ARBA00023136"/>
    </source>
</evidence>
<evidence type="ECO:0000313" key="7">
    <source>
        <dbReference type="EMBL" id="OGC83779.1"/>
    </source>
</evidence>
<dbReference type="InterPro" id="IPR058533">
    <property type="entry name" value="Cation_efflux_TM"/>
</dbReference>
<dbReference type="EMBL" id="MEWU01000011">
    <property type="protein sequence ID" value="OGC83779.1"/>
    <property type="molecule type" value="Genomic_DNA"/>
</dbReference>